<evidence type="ECO:0000313" key="1">
    <source>
        <dbReference type="EMBL" id="KIJ47080.1"/>
    </source>
</evidence>
<organism evidence="1 2">
    <name type="scientific">Sphaerobolus stellatus (strain SS14)</name>
    <dbReference type="NCBI Taxonomy" id="990650"/>
    <lineage>
        <taxon>Eukaryota</taxon>
        <taxon>Fungi</taxon>
        <taxon>Dikarya</taxon>
        <taxon>Basidiomycota</taxon>
        <taxon>Agaricomycotina</taxon>
        <taxon>Agaricomycetes</taxon>
        <taxon>Phallomycetidae</taxon>
        <taxon>Geastrales</taxon>
        <taxon>Sphaerobolaceae</taxon>
        <taxon>Sphaerobolus</taxon>
    </lineage>
</organism>
<dbReference type="EMBL" id="KN837104">
    <property type="protein sequence ID" value="KIJ47080.1"/>
    <property type="molecule type" value="Genomic_DNA"/>
</dbReference>
<name>A0A0C9UVL5_SPHS4</name>
<accession>A0A0C9UVL5</accession>
<evidence type="ECO:0000313" key="2">
    <source>
        <dbReference type="Proteomes" id="UP000054279"/>
    </source>
</evidence>
<dbReference type="Proteomes" id="UP000054279">
    <property type="component" value="Unassembled WGS sequence"/>
</dbReference>
<dbReference type="HOGENOM" id="CLU_2211652_0_0_1"/>
<gene>
    <name evidence="1" type="ORF">M422DRAFT_249396</name>
</gene>
<keyword evidence="2" id="KW-1185">Reference proteome</keyword>
<reference evidence="1 2" key="1">
    <citation type="submission" date="2014-06" db="EMBL/GenBank/DDBJ databases">
        <title>Evolutionary Origins and Diversification of the Mycorrhizal Mutualists.</title>
        <authorList>
            <consortium name="DOE Joint Genome Institute"/>
            <consortium name="Mycorrhizal Genomics Consortium"/>
            <person name="Kohler A."/>
            <person name="Kuo A."/>
            <person name="Nagy L.G."/>
            <person name="Floudas D."/>
            <person name="Copeland A."/>
            <person name="Barry K.W."/>
            <person name="Cichocki N."/>
            <person name="Veneault-Fourrey C."/>
            <person name="LaButti K."/>
            <person name="Lindquist E.A."/>
            <person name="Lipzen A."/>
            <person name="Lundell T."/>
            <person name="Morin E."/>
            <person name="Murat C."/>
            <person name="Riley R."/>
            <person name="Ohm R."/>
            <person name="Sun H."/>
            <person name="Tunlid A."/>
            <person name="Henrissat B."/>
            <person name="Grigoriev I.V."/>
            <person name="Hibbett D.S."/>
            <person name="Martin F."/>
        </authorList>
    </citation>
    <scope>NUCLEOTIDE SEQUENCE [LARGE SCALE GENOMIC DNA]</scope>
    <source>
        <strain evidence="1 2">SS14</strain>
    </source>
</reference>
<sequence length="107" mass="12238">MITRYFKIAPRLEGIAKSQPEKASIIQPQPAVQAEVKQVPLFATTPNAQAAVITVDHTSLKEFMATRIDYPLQSNEFYCEFFTIFFARVPHWKRAVQKDIKFHINGA</sequence>
<protein>
    <submittedName>
        <fullName evidence="1">Uncharacterized protein</fullName>
    </submittedName>
</protein>
<proteinExistence type="predicted"/>
<dbReference type="AlphaFoldDB" id="A0A0C9UVL5"/>